<accession>A0A6H5J3C2</accession>
<gene>
    <name evidence="2" type="ORF">TBRA_LOCUS16132</name>
</gene>
<dbReference type="EMBL" id="CADCXV010001467">
    <property type="protein sequence ID" value="CAB0044544.1"/>
    <property type="molecule type" value="Genomic_DNA"/>
</dbReference>
<dbReference type="Proteomes" id="UP000479190">
    <property type="component" value="Unassembled WGS sequence"/>
</dbReference>
<organism evidence="2 3">
    <name type="scientific">Trichogramma brassicae</name>
    <dbReference type="NCBI Taxonomy" id="86971"/>
    <lineage>
        <taxon>Eukaryota</taxon>
        <taxon>Metazoa</taxon>
        <taxon>Ecdysozoa</taxon>
        <taxon>Arthropoda</taxon>
        <taxon>Hexapoda</taxon>
        <taxon>Insecta</taxon>
        <taxon>Pterygota</taxon>
        <taxon>Neoptera</taxon>
        <taxon>Endopterygota</taxon>
        <taxon>Hymenoptera</taxon>
        <taxon>Apocrita</taxon>
        <taxon>Proctotrupomorpha</taxon>
        <taxon>Chalcidoidea</taxon>
        <taxon>Trichogrammatidae</taxon>
        <taxon>Trichogramma</taxon>
    </lineage>
</organism>
<evidence type="ECO:0000313" key="2">
    <source>
        <dbReference type="EMBL" id="CAB0044544.1"/>
    </source>
</evidence>
<sequence>MAHSNVLNHSLAEDYYLDSCGGARKTEGCVRLAACQQPRMTGCRARRGRRRSRSPTCPSWTERVPPLVAADASSHNGEGDYDENNRRSFALQGKGCQTPVSPRNSRPGPWRTSLSSWTDLYRTWQVS</sequence>
<proteinExistence type="predicted"/>
<name>A0A6H5J3C2_9HYME</name>
<evidence type="ECO:0000256" key="1">
    <source>
        <dbReference type="SAM" id="MobiDB-lite"/>
    </source>
</evidence>
<feature type="region of interest" description="Disordered" evidence="1">
    <location>
        <begin position="44"/>
        <end position="112"/>
    </location>
</feature>
<dbReference type="AlphaFoldDB" id="A0A6H5J3C2"/>
<feature type="compositionally biased region" description="Basic residues" evidence="1">
    <location>
        <begin position="44"/>
        <end position="53"/>
    </location>
</feature>
<protein>
    <submittedName>
        <fullName evidence="2">Uncharacterized protein</fullName>
    </submittedName>
</protein>
<reference evidence="2 3" key="1">
    <citation type="submission" date="2020-02" db="EMBL/GenBank/DDBJ databases">
        <authorList>
            <person name="Ferguson B K."/>
        </authorList>
    </citation>
    <scope>NUCLEOTIDE SEQUENCE [LARGE SCALE GENOMIC DNA]</scope>
</reference>
<evidence type="ECO:0000313" key="3">
    <source>
        <dbReference type="Proteomes" id="UP000479190"/>
    </source>
</evidence>
<keyword evidence="3" id="KW-1185">Reference proteome</keyword>